<dbReference type="InterPro" id="IPR036388">
    <property type="entry name" value="WH-like_DNA-bd_sf"/>
</dbReference>
<evidence type="ECO:0000256" key="3">
    <source>
        <dbReference type="ARBA" id="ARBA00023015"/>
    </source>
</evidence>
<dbReference type="InterPro" id="IPR015421">
    <property type="entry name" value="PyrdxlP-dep_Trfase_major"/>
</dbReference>
<keyword evidence="5" id="KW-0804">Transcription</keyword>
<evidence type="ECO:0000256" key="1">
    <source>
        <dbReference type="ARBA" id="ARBA00005384"/>
    </source>
</evidence>
<keyword evidence="7" id="KW-0808">Transferase</keyword>
<dbReference type="InterPro" id="IPR051446">
    <property type="entry name" value="HTH_trans_reg/aminotransferase"/>
</dbReference>
<dbReference type="PATRIC" id="fig|1354253.4.peg.1295"/>
<dbReference type="InterPro" id="IPR036390">
    <property type="entry name" value="WH_DNA-bd_sf"/>
</dbReference>
<dbReference type="InterPro" id="IPR004839">
    <property type="entry name" value="Aminotransferase_I/II_large"/>
</dbReference>
<dbReference type="GO" id="GO:0003677">
    <property type="term" value="F:DNA binding"/>
    <property type="evidence" value="ECO:0007669"/>
    <property type="project" value="UniProtKB-KW"/>
</dbReference>
<gene>
    <name evidence="7" type="ORF">M977_01269</name>
</gene>
<dbReference type="PRINTS" id="PR00035">
    <property type="entry name" value="HTHGNTR"/>
</dbReference>
<dbReference type="InterPro" id="IPR000524">
    <property type="entry name" value="Tscrpt_reg_HTH_GntR"/>
</dbReference>
<evidence type="ECO:0000256" key="2">
    <source>
        <dbReference type="ARBA" id="ARBA00022898"/>
    </source>
</evidence>
<evidence type="ECO:0000256" key="5">
    <source>
        <dbReference type="ARBA" id="ARBA00023163"/>
    </source>
</evidence>
<dbReference type="SMART" id="SM00345">
    <property type="entry name" value="HTH_GNTR"/>
    <property type="match status" value="1"/>
</dbReference>
<dbReference type="GO" id="GO:0030170">
    <property type="term" value="F:pyridoxal phosphate binding"/>
    <property type="evidence" value="ECO:0007669"/>
    <property type="project" value="InterPro"/>
</dbReference>
<keyword evidence="4" id="KW-0238">DNA-binding</keyword>
<accession>A0A1B7I2Z4</accession>
<dbReference type="Proteomes" id="UP000078504">
    <property type="component" value="Unassembled WGS sequence"/>
</dbReference>
<keyword evidence="7" id="KW-0032">Aminotransferase</keyword>
<comment type="caution">
    <text evidence="7">The sequence shown here is derived from an EMBL/GenBank/DDBJ whole genome shotgun (WGS) entry which is preliminary data.</text>
</comment>
<sequence>MARSIEPVVSAHHSIPRYQQIARQLKQAISDGELVAGSRLPSSRTMALELGVARATVENAYGELVAQGWLERRGQAGTFVSLSVTKGANNPETTTSQPQGTPRPFQVGLPALDAFPRALWARIMGRRLRLQTRYDLVLPEANGESTLRQAIADYLRFSRSIDCHPEQIFITAGFQAAMRLVVHALAKPGDGVWLEDPGYRYVRPVFSEAGMALHPVPVDGEGMQIDYGINHFPDARFALLTPAHQSPLGVALSITRRRQLLDWAATNHSWIIEDDYDSEFRYHGKPLPPIKSLDGPQRVIYAGTFSKSLFPALRVAWLVVPQQEVEAFSQHTHFLPCTAPLLIQQTIADFLREGHFWRHLKKMRLCYSERRVWLENALQQQGFDVVPQAGGIQLVMRVKGDDRVLVAKARDAGLAVQALSDWRMVTTGEGGILMSFTNLTSQAMALKAAKQLRDAIS</sequence>
<feature type="domain" description="HTH gntR-type" evidence="6">
    <location>
        <begin position="15"/>
        <end position="83"/>
    </location>
</feature>
<name>A0A1B7I2Z4_9ENTR</name>
<dbReference type="AlphaFoldDB" id="A0A1B7I2Z4"/>
<dbReference type="Gene3D" id="1.10.10.10">
    <property type="entry name" value="Winged helix-like DNA-binding domain superfamily/Winged helix DNA-binding domain"/>
    <property type="match status" value="1"/>
</dbReference>
<keyword evidence="3" id="KW-0805">Transcription regulation</keyword>
<dbReference type="Pfam" id="PF00392">
    <property type="entry name" value="GntR"/>
    <property type="match status" value="1"/>
</dbReference>
<dbReference type="CDD" id="cd07377">
    <property type="entry name" value="WHTH_GntR"/>
    <property type="match status" value="1"/>
</dbReference>
<evidence type="ECO:0000256" key="4">
    <source>
        <dbReference type="ARBA" id="ARBA00023125"/>
    </source>
</evidence>
<dbReference type="GO" id="GO:0003700">
    <property type="term" value="F:DNA-binding transcription factor activity"/>
    <property type="evidence" value="ECO:0007669"/>
    <property type="project" value="InterPro"/>
</dbReference>
<protein>
    <submittedName>
        <fullName evidence="7">GntR family transcriptional regulator/aspartate aminotransferase</fullName>
        <ecNumber evidence="7">2.6.1.1</ecNumber>
    </submittedName>
</protein>
<dbReference type="Gene3D" id="3.40.640.10">
    <property type="entry name" value="Type I PLP-dependent aspartate aminotransferase-like (Major domain)"/>
    <property type="match status" value="1"/>
</dbReference>
<evidence type="ECO:0000259" key="6">
    <source>
        <dbReference type="PROSITE" id="PS50949"/>
    </source>
</evidence>
<dbReference type="SUPFAM" id="SSF53383">
    <property type="entry name" value="PLP-dependent transferases"/>
    <property type="match status" value="1"/>
</dbReference>
<proteinExistence type="inferred from homology"/>
<evidence type="ECO:0000313" key="7">
    <source>
        <dbReference type="EMBL" id="OAT22652.1"/>
    </source>
</evidence>
<dbReference type="PANTHER" id="PTHR46577:SF1">
    <property type="entry name" value="HTH-TYPE TRANSCRIPTIONAL REGULATORY PROTEIN GABR"/>
    <property type="match status" value="1"/>
</dbReference>
<dbReference type="CDD" id="cd00609">
    <property type="entry name" value="AAT_like"/>
    <property type="match status" value="1"/>
</dbReference>
<dbReference type="PROSITE" id="PS50949">
    <property type="entry name" value="HTH_GNTR"/>
    <property type="match status" value="1"/>
</dbReference>
<dbReference type="EMBL" id="LXEP01000011">
    <property type="protein sequence ID" value="OAT22652.1"/>
    <property type="molecule type" value="Genomic_DNA"/>
</dbReference>
<dbReference type="Pfam" id="PF00155">
    <property type="entry name" value="Aminotran_1_2"/>
    <property type="match status" value="1"/>
</dbReference>
<organism evidence="7 8">
    <name type="scientific">Buttiauxella gaviniae ATCC 51604</name>
    <dbReference type="NCBI Taxonomy" id="1354253"/>
    <lineage>
        <taxon>Bacteria</taxon>
        <taxon>Pseudomonadati</taxon>
        <taxon>Pseudomonadota</taxon>
        <taxon>Gammaproteobacteria</taxon>
        <taxon>Enterobacterales</taxon>
        <taxon>Enterobacteriaceae</taxon>
        <taxon>Buttiauxella</taxon>
    </lineage>
</organism>
<dbReference type="GO" id="GO:0004069">
    <property type="term" value="F:L-aspartate:2-oxoglutarate aminotransferase activity"/>
    <property type="evidence" value="ECO:0007669"/>
    <property type="project" value="UniProtKB-EC"/>
</dbReference>
<evidence type="ECO:0000313" key="8">
    <source>
        <dbReference type="Proteomes" id="UP000078504"/>
    </source>
</evidence>
<keyword evidence="2" id="KW-0663">Pyridoxal phosphate</keyword>
<comment type="similarity">
    <text evidence="1">In the C-terminal section; belongs to the class-I pyridoxal-phosphate-dependent aminotransferase family.</text>
</comment>
<dbReference type="EC" id="2.6.1.1" evidence="7"/>
<reference evidence="7 8" key="1">
    <citation type="submission" date="2016-04" db="EMBL/GenBank/DDBJ databases">
        <title>ATOL: Assembling a taxonomically balanced genome-scale reconstruction of the evolutionary history of the Enterobacteriaceae.</title>
        <authorList>
            <person name="Plunkett G.III."/>
            <person name="Neeno-Eckwall E.C."/>
            <person name="Glasner J.D."/>
            <person name="Perna N.T."/>
        </authorList>
    </citation>
    <scope>NUCLEOTIDE SEQUENCE [LARGE SCALE GENOMIC DNA]</scope>
    <source>
        <strain evidence="7 8">ATCC 51604</strain>
    </source>
</reference>
<dbReference type="InterPro" id="IPR015424">
    <property type="entry name" value="PyrdxlP-dep_Trfase"/>
</dbReference>
<dbReference type="SUPFAM" id="SSF46785">
    <property type="entry name" value="Winged helix' DNA-binding domain"/>
    <property type="match status" value="1"/>
</dbReference>
<dbReference type="PANTHER" id="PTHR46577">
    <property type="entry name" value="HTH-TYPE TRANSCRIPTIONAL REGULATORY PROTEIN GABR"/>
    <property type="match status" value="1"/>
</dbReference>